<keyword evidence="3" id="KW-1185">Reference proteome</keyword>
<accession>A0A833JAL5</accession>
<evidence type="ECO:0000313" key="2">
    <source>
        <dbReference type="EMBL" id="KAB8028129.1"/>
    </source>
</evidence>
<dbReference type="AlphaFoldDB" id="A0A833JAL5"/>
<reference evidence="2 3" key="1">
    <citation type="submission" date="2019-10" db="EMBL/GenBank/DDBJ databases">
        <title>New genus of Silvanigrellaceae.</title>
        <authorList>
            <person name="Pitt A."/>
            <person name="Hahn M.W."/>
        </authorList>
    </citation>
    <scope>NUCLEOTIDE SEQUENCE [LARGE SCALE GENOMIC DNA]</scope>
    <source>
        <strain evidence="2 3">33A1-SZDP</strain>
    </source>
</reference>
<protein>
    <submittedName>
        <fullName evidence="2">Uncharacterized protein</fullName>
    </submittedName>
</protein>
<sequence>MYLLVFFLLLSLCQNNTTAQNNSFQNKTNIRFSEDIPFAILICEYCGLKSQRIKTTFDRNFVKNIKSLKLFSSSQWSADVKILFEKQQESEYQILGSKSWPPQIPFALSPLKEKNGLLILLKSDREIIGKQLPKSSSYILFYQGKINIESSDIELEKEIAEPELKLKKDDGVRFFIAKEVKGEQITALENVIKNFTDDKNSLIIPYEVTADGVNYRSDIEINNLMRTVKKINQVIPNLSAKKAHGMNDTIEIMKAK</sequence>
<keyword evidence="1" id="KW-0732">Signal</keyword>
<name>A0A833JAL5_9BACT</name>
<evidence type="ECO:0000313" key="3">
    <source>
        <dbReference type="Proteomes" id="UP000442694"/>
    </source>
</evidence>
<dbReference type="RefSeq" id="WP_152213950.1">
    <property type="nucleotide sequence ID" value="NZ_WFLN01000010.1"/>
</dbReference>
<feature type="signal peptide" evidence="1">
    <location>
        <begin position="1"/>
        <end position="19"/>
    </location>
</feature>
<comment type="caution">
    <text evidence="2">The sequence shown here is derived from an EMBL/GenBank/DDBJ whole genome shotgun (WGS) entry which is preliminary data.</text>
</comment>
<dbReference type="Proteomes" id="UP000442694">
    <property type="component" value="Unassembled WGS sequence"/>
</dbReference>
<feature type="chain" id="PRO_5032351572" evidence="1">
    <location>
        <begin position="20"/>
        <end position="256"/>
    </location>
</feature>
<evidence type="ECO:0000256" key="1">
    <source>
        <dbReference type="SAM" id="SignalP"/>
    </source>
</evidence>
<proteinExistence type="predicted"/>
<gene>
    <name evidence="2" type="ORF">GCL57_13855</name>
</gene>
<organism evidence="2 3">
    <name type="scientific">Fluviispira multicolorata</name>
    <dbReference type="NCBI Taxonomy" id="2654512"/>
    <lineage>
        <taxon>Bacteria</taxon>
        <taxon>Pseudomonadati</taxon>
        <taxon>Bdellovibrionota</taxon>
        <taxon>Oligoflexia</taxon>
        <taxon>Silvanigrellales</taxon>
        <taxon>Silvanigrellaceae</taxon>
        <taxon>Fluviispira</taxon>
    </lineage>
</organism>
<dbReference type="EMBL" id="WFLN01000010">
    <property type="protein sequence ID" value="KAB8028129.1"/>
    <property type="molecule type" value="Genomic_DNA"/>
</dbReference>